<comment type="cofactor">
    <cofactor evidence="1">
        <name>[4Fe-4S] cluster</name>
        <dbReference type="ChEBI" id="CHEBI:49883"/>
    </cofactor>
</comment>
<dbReference type="SFLD" id="SFLDG01067">
    <property type="entry name" value="SPASM/twitch_domain_containing"/>
    <property type="match status" value="1"/>
</dbReference>
<name>A0A1H0BCA5_9FIRM</name>
<dbReference type="Proteomes" id="UP000199182">
    <property type="component" value="Unassembled WGS sequence"/>
</dbReference>
<protein>
    <recommendedName>
        <fullName evidence="7">Radical SAM core domain-containing protein</fullName>
    </recommendedName>
</protein>
<dbReference type="CDD" id="cd21124">
    <property type="entry name" value="SPASM_CteB-like"/>
    <property type="match status" value="1"/>
</dbReference>
<dbReference type="InterPro" id="IPR007197">
    <property type="entry name" value="rSAM"/>
</dbReference>
<dbReference type="STRING" id="258515.SAMN05192585_11926"/>
<dbReference type="OrthoDB" id="9808591at2"/>
<dbReference type="InterPro" id="IPR024025">
    <property type="entry name" value="SCIFF_rSAM_maturase"/>
</dbReference>
<organism evidence="8 9">
    <name type="scientific">Acetanaerobacterium elongatum</name>
    <dbReference type="NCBI Taxonomy" id="258515"/>
    <lineage>
        <taxon>Bacteria</taxon>
        <taxon>Bacillati</taxon>
        <taxon>Bacillota</taxon>
        <taxon>Clostridia</taxon>
        <taxon>Eubacteriales</taxon>
        <taxon>Oscillospiraceae</taxon>
        <taxon>Acetanaerobacterium</taxon>
    </lineage>
</organism>
<keyword evidence="9" id="KW-1185">Reference proteome</keyword>
<dbReference type="PROSITE" id="PS01305">
    <property type="entry name" value="MOAA_NIFB_PQQE"/>
    <property type="match status" value="1"/>
</dbReference>
<evidence type="ECO:0000256" key="6">
    <source>
        <dbReference type="ARBA" id="ARBA00023014"/>
    </source>
</evidence>
<dbReference type="AlphaFoldDB" id="A0A1H0BCA5"/>
<dbReference type="NCBIfam" id="TIGR04085">
    <property type="entry name" value="rSAM_more_4Fe4S"/>
    <property type="match status" value="1"/>
</dbReference>
<dbReference type="NCBIfam" id="TIGR03974">
    <property type="entry name" value="rSAM_six_Cys"/>
    <property type="match status" value="1"/>
</dbReference>
<dbReference type="SFLD" id="SFLDG01386">
    <property type="entry name" value="main_SPASM_domain-containing"/>
    <property type="match status" value="1"/>
</dbReference>
<dbReference type="CDD" id="cd01335">
    <property type="entry name" value="Radical_SAM"/>
    <property type="match status" value="1"/>
</dbReference>
<gene>
    <name evidence="8" type="ORF">SAMN05192585_11926</name>
</gene>
<evidence type="ECO:0000256" key="3">
    <source>
        <dbReference type="ARBA" id="ARBA00022691"/>
    </source>
</evidence>
<dbReference type="PANTHER" id="PTHR43273:SF8">
    <property type="entry name" value="RADICAL SAM DOMAIN PROTEIN"/>
    <property type="match status" value="1"/>
</dbReference>
<dbReference type="GO" id="GO:0051539">
    <property type="term" value="F:4 iron, 4 sulfur cluster binding"/>
    <property type="evidence" value="ECO:0007669"/>
    <property type="project" value="UniProtKB-KW"/>
</dbReference>
<dbReference type="InterPro" id="IPR013785">
    <property type="entry name" value="Aldolase_TIM"/>
</dbReference>
<evidence type="ECO:0000256" key="5">
    <source>
        <dbReference type="ARBA" id="ARBA00023004"/>
    </source>
</evidence>
<feature type="domain" description="Radical SAM core" evidence="7">
    <location>
        <begin position="95"/>
        <end position="328"/>
    </location>
</feature>
<proteinExistence type="predicted"/>
<dbReference type="PANTHER" id="PTHR43273">
    <property type="entry name" value="ANAEROBIC SULFATASE-MATURATING ENZYME HOMOLOG ASLB-RELATED"/>
    <property type="match status" value="1"/>
</dbReference>
<evidence type="ECO:0000259" key="7">
    <source>
        <dbReference type="PROSITE" id="PS51918"/>
    </source>
</evidence>
<evidence type="ECO:0000256" key="4">
    <source>
        <dbReference type="ARBA" id="ARBA00022723"/>
    </source>
</evidence>
<dbReference type="GO" id="GO:0046872">
    <property type="term" value="F:metal ion binding"/>
    <property type="evidence" value="ECO:0007669"/>
    <property type="project" value="UniProtKB-KW"/>
</dbReference>
<dbReference type="SFLD" id="SFLDS00029">
    <property type="entry name" value="Radical_SAM"/>
    <property type="match status" value="1"/>
</dbReference>
<dbReference type="InterPro" id="IPR023885">
    <property type="entry name" value="4Fe4S-binding_SPASM_dom"/>
</dbReference>
<keyword evidence="6" id="KW-0411">Iron-sulfur</keyword>
<keyword evidence="2" id="KW-0004">4Fe-4S</keyword>
<evidence type="ECO:0000256" key="1">
    <source>
        <dbReference type="ARBA" id="ARBA00001966"/>
    </source>
</evidence>
<keyword evidence="4" id="KW-0479">Metal-binding</keyword>
<accession>A0A1H0BCA5</accession>
<evidence type="ECO:0000313" key="9">
    <source>
        <dbReference type="Proteomes" id="UP000199182"/>
    </source>
</evidence>
<evidence type="ECO:0000256" key="2">
    <source>
        <dbReference type="ARBA" id="ARBA00022485"/>
    </source>
</evidence>
<dbReference type="Gene3D" id="3.20.20.70">
    <property type="entry name" value="Aldolase class I"/>
    <property type="match status" value="1"/>
</dbReference>
<keyword evidence="3" id="KW-0949">S-adenosyl-L-methionine</keyword>
<sequence length="455" mass="52606">MENYLIHKYSLNGFNIVLDVHSGAVHIVDELSYRLLDYIKNDFVKDCPDEIYQALDKEYPHADITEAYGELYKLYEDGVLFSADDYEPFKEMMVNSPIKSMCLHIAHDCNLRCSYCFASTGDFGKGRKLMPFEIGKKAIDFLIEHSGARKNLELDFFGGEPLMNFEVVKQIVDYARSKEKEHNKLFRFTLTTNGVLLDDEKIDYINKEMYNIVLSLDGRKEVNDKVRKCVNGSGSYDIIVPKFKRLVEKRGDGQYYVRGTFTKFNEDFTNDVMELRRLGFDQVSVEPVVSDLENDYAITEKELPRVFEEYERLAKLLLELKAKKEGINFFHFMIDLEQGPCAIKRLRGCGCGNEYIAVTPDGDIYPCHQFVGMEEWKMGSVLDNTINKEMKNTFARANIYGKQECKECWAKFYCSGGCNANNMQYRGDILKPHRISCELEKKRLECAIMMKAAQL</sequence>
<dbReference type="GO" id="GO:0016491">
    <property type="term" value="F:oxidoreductase activity"/>
    <property type="evidence" value="ECO:0007669"/>
    <property type="project" value="InterPro"/>
</dbReference>
<dbReference type="SUPFAM" id="SSF102114">
    <property type="entry name" value="Radical SAM enzymes"/>
    <property type="match status" value="1"/>
</dbReference>
<dbReference type="InterPro" id="IPR023867">
    <property type="entry name" value="Sulphatase_maturase_rSAM"/>
</dbReference>
<dbReference type="Pfam" id="PF13186">
    <property type="entry name" value="SPASM"/>
    <property type="match status" value="1"/>
</dbReference>
<dbReference type="RefSeq" id="WP_092640488.1">
    <property type="nucleotide sequence ID" value="NZ_FNID01000019.1"/>
</dbReference>
<keyword evidence="5" id="KW-0408">Iron</keyword>
<reference evidence="8 9" key="1">
    <citation type="submission" date="2016-10" db="EMBL/GenBank/DDBJ databases">
        <authorList>
            <person name="de Groot N.N."/>
        </authorList>
    </citation>
    <scope>NUCLEOTIDE SEQUENCE [LARGE SCALE GENOMIC DNA]</scope>
    <source>
        <strain evidence="8 9">CGMCC 1.5012</strain>
    </source>
</reference>
<dbReference type="InterPro" id="IPR047602">
    <property type="entry name" value="SPASM_CteB-like"/>
</dbReference>
<evidence type="ECO:0000313" key="8">
    <source>
        <dbReference type="EMBL" id="SDN43255.1"/>
    </source>
</evidence>
<dbReference type="PROSITE" id="PS51918">
    <property type="entry name" value="RADICAL_SAM"/>
    <property type="match status" value="1"/>
</dbReference>
<dbReference type="InterPro" id="IPR058240">
    <property type="entry name" value="rSAM_sf"/>
</dbReference>
<dbReference type="InterPro" id="IPR000385">
    <property type="entry name" value="MoaA_NifB_PqqE_Fe-S-bd_CS"/>
</dbReference>
<dbReference type="Pfam" id="PF04055">
    <property type="entry name" value="Radical_SAM"/>
    <property type="match status" value="1"/>
</dbReference>
<dbReference type="SFLD" id="SFLDG01384">
    <property type="entry name" value="thioether_bond_formation_requi"/>
    <property type="match status" value="1"/>
</dbReference>
<dbReference type="EMBL" id="FNID01000019">
    <property type="protein sequence ID" value="SDN43255.1"/>
    <property type="molecule type" value="Genomic_DNA"/>
</dbReference>